<feature type="non-terminal residue" evidence="1">
    <location>
        <position position="235"/>
    </location>
</feature>
<dbReference type="InterPro" id="IPR000477">
    <property type="entry name" value="RT_dom"/>
</dbReference>
<gene>
    <name evidence="1" type="ORF">PACLA_8A043951</name>
</gene>
<dbReference type="PROSITE" id="PS50878">
    <property type="entry name" value="RT_POL"/>
    <property type="match status" value="1"/>
</dbReference>
<dbReference type="SUPFAM" id="SSF56672">
    <property type="entry name" value="DNA/RNA polymerases"/>
    <property type="match status" value="1"/>
</dbReference>
<keyword evidence="2" id="KW-1185">Reference proteome</keyword>
<dbReference type="EMBL" id="CACRXK020016500">
    <property type="protein sequence ID" value="CAB4029921.1"/>
    <property type="molecule type" value="Genomic_DNA"/>
</dbReference>
<name>A0A6S7JH32_PARCT</name>
<evidence type="ECO:0000313" key="1">
    <source>
        <dbReference type="EMBL" id="CAB4029921.1"/>
    </source>
</evidence>
<dbReference type="InterPro" id="IPR043502">
    <property type="entry name" value="DNA/RNA_pol_sf"/>
</dbReference>
<dbReference type="AlphaFoldDB" id="A0A6S7JH32"/>
<organism evidence="1 2">
    <name type="scientific">Paramuricea clavata</name>
    <name type="common">Red gorgonian</name>
    <name type="synonym">Violescent sea-whip</name>
    <dbReference type="NCBI Taxonomy" id="317549"/>
    <lineage>
        <taxon>Eukaryota</taxon>
        <taxon>Metazoa</taxon>
        <taxon>Cnidaria</taxon>
        <taxon>Anthozoa</taxon>
        <taxon>Octocorallia</taxon>
        <taxon>Malacalcyonacea</taxon>
        <taxon>Plexauridae</taxon>
        <taxon>Paramuricea</taxon>
    </lineage>
</organism>
<dbReference type="Pfam" id="PF00078">
    <property type="entry name" value="RVT_1"/>
    <property type="match status" value="1"/>
</dbReference>
<comment type="caution">
    <text evidence="1">The sequence shown here is derived from an EMBL/GenBank/DDBJ whole genome shotgun (WGS) entry which is preliminary data.</text>
</comment>
<evidence type="ECO:0000313" key="2">
    <source>
        <dbReference type="Proteomes" id="UP001152795"/>
    </source>
</evidence>
<reference evidence="1" key="1">
    <citation type="submission" date="2020-04" db="EMBL/GenBank/DDBJ databases">
        <authorList>
            <person name="Alioto T."/>
            <person name="Alioto T."/>
            <person name="Gomez Garrido J."/>
        </authorList>
    </citation>
    <scope>NUCLEOTIDE SEQUENCE</scope>
    <source>
        <strain evidence="1">A484AB</strain>
    </source>
</reference>
<protein>
    <submittedName>
        <fullName evidence="1">Uncharacterized protein</fullName>
    </submittedName>
</protein>
<dbReference type="OrthoDB" id="9395155at2759"/>
<dbReference type="Proteomes" id="UP001152795">
    <property type="component" value="Unassembled WGS sequence"/>
</dbReference>
<sequence>MSSKIDGLSEIFNNLCQLNTKFVNHKSSRNGDKRSTCELGTQTDLYSEQSVAQDPPVAQTADINLSTEIEDLKNRSCVTQLLSVFHAIGKSLDKNIETNILYLDFAKAFDSVDHDILLAKLKSYGVSGNLLNWFTDYLHGRVERVAVDGVTSDWATVTSGVPQGSLLDPLLFVIFINDFPYVVSDASQTALYAGDSKLYKSISCLGSCESLQQSLNHLSIWSHNNNISFNASKCK</sequence>
<accession>A0A6S7JH32</accession>
<dbReference type="PANTHER" id="PTHR33332">
    <property type="entry name" value="REVERSE TRANSCRIPTASE DOMAIN-CONTAINING PROTEIN"/>
    <property type="match status" value="1"/>
</dbReference>
<proteinExistence type="predicted"/>